<name>A0A934KI03_9FLAO</name>
<dbReference type="RefSeq" id="WP_199596771.1">
    <property type="nucleotide sequence ID" value="NZ_JAEHJZ010000003.1"/>
</dbReference>
<protein>
    <submittedName>
        <fullName evidence="1">Uncharacterized protein</fullName>
    </submittedName>
</protein>
<gene>
    <name evidence="1" type="ORF">JEM65_01450</name>
</gene>
<evidence type="ECO:0000313" key="1">
    <source>
        <dbReference type="EMBL" id="MBJ7879322.1"/>
    </source>
</evidence>
<reference evidence="1 2" key="1">
    <citation type="submission" date="2020-09" db="EMBL/GenBank/DDBJ databases">
        <title>Draft genome of Gelidibacter salicanalis PAMC21136.</title>
        <authorList>
            <person name="Park H."/>
        </authorList>
    </citation>
    <scope>NUCLEOTIDE SEQUENCE [LARGE SCALE GENOMIC DNA]</scope>
    <source>
        <strain evidence="1 2">PAMC21136</strain>
    </source>
</reference>
<organism evidence="1 2">
    <name type="scientific">Gelidibacter salicanalis</name>
    <dbReference type="NCBI Taxonomy" id="291193"/>
    <lineage>
        <taxon>Bacteria</taxon>
        <taxon>Pseudomonadati</taxon>
        <taxon>Bacteroidota</taxon>
        <taxon>Flavobacteriia</taxon>
        <taxon>Flavobacteriales</taxon>
        <taxon>Flavobacteriaceae</taxon>
        <taxon>Gelidibacter</taxon>
    </lineage>
</organism>
<comment type="caution">
    <text evidence="1">The sequence shown here is derived from an EMBL/GenBank/DDBJ whole genome shotgun (WGS) entry which is preliminary data.</text>
</comment>
<dbReference type="Proteomes" id="UP000662373">
    <property type="component" value="Unassembled WGS sequence"/>
</dbReference>
<keyword evidence="2" id="KW-1185">Reference proteome</keyword>
<accession>A0A934KI03</accession>
<proteinExistence type="predicted"/>
<evidence type="ECO:0000313" key="2">
    <source>
        <dbReference type="Proteomes" id="UP000662373"/>
    </source>
</evidence>
<dbReference type="EMBL" id="JAEHJZ010000003">
    <property type="protein sequence ID" value="MBJ7879322.1"/>
    <property type="molecule type" value="Genomic_DNA"/>
</dbReference>
<sequence>MILIFALVLTSCGTPKHLTNSVASSEITALSYFEPIAYIQYIEKGNKTTLSDSISAITKAKLDSLFTKNASNLRLTDKIVIKDAALSTRVENELGYLVQLIGQQRNLKGIPLTPAIDSILKINNQRFSLSTVATGFGRRKGNYGGQVAKGVAVGILTLGMAVPSPIKSNLTLHAFIFDSEKNEIVFYNKLLPNKVKEPTDSKFIETQLTSLFEGYFYDKK</sequence>
<dbReference type="AlphaFoldDB" id="A0A934KI03"/>